<dbReference type="EC" id="1.1.1.169" evidence="4 11"/>
<comment type="catalytic activity">
    <reaction evidence="10 11">
        <text>(R)-pantoate + NADP(+) = 2-dehydropantoate + NADPH + H(+)</text>
        <dbReference type="Rhea" id="RHEA:16233"/>
        <dbReference type="ChEBI" id="CHEBI:11561"/>
        <dbReference type="ChEBI" id="CHEBI:15378"/>
        <dbReference type="ChEBI" id="CHEBI:15980"/>
        <dbReference type="ChEBI" id="CHEBI:57783"/>
        <dbReference type="ChEBI" id="CHEBI:58349"/>
        <dbReference type="EC" id="1.1.1.169"/>
    </reaction>
</comment>
<comment type="pathway">
    <text evidence="2 11">Cofactor biosynthesis; (R)-pantothenate biosynthesis; (R)-pantoate from 3-methyl-2-oxobutanoate: step 2/2.</text>
</comment>
<dbReference type="Pfam" id="PF02558">
    <property type="entry name" value="ApbA"/>
    <property type="match status" value="1"/>
</dbReference>
<comment type="similarity">
    <text evidence="3 11">Belongs to the ketopantoate reductase family.</text>
</comment>
<comment type="function">
    <text evidence="1 11">Catalyzes the NADPH-dependent reduction of ketopantoate into pantoic acid.</text>
</comment>
<dbReference type="Gene3D" id="1.10.1040.10">
    <property type="entry name" value="N-(1-d-carboxylethyl)-l-norvaline Dehydrogenase, domain 2"/>
    <property type="match status" value="1"/>
</dbReference>
<evidence type="ECO:0000256" key="3">
    <source>
        <dbReference type="ARBA" id="ARBA00007870"/>
    </source>
</evidence>
<reference evidence="14 15" key="1">
    <citation type="submission" date="2022-10" db="EMBL/GenBank/DDBJ databases">
        <title>Draft genome assembly of moderately radiation resistant bacterium Metabacillus halosaccharovorans.</title>
        <authorList>
            <person name="Pal S."/>
            <person name="Gopinathan A."/>
        </authorList>
    </citation>
    <scope>NUCLEOTIDE SEQUENCE [LARGE SCALE GENOMIC DNA]</scope>
    <source>
        <strain evidence="14 15">VITHBRA001</strain>
    </source>
</reference>
<dbReference type="Proteomes" id="UP001526147">
    <property type="component" value="Unassembled WGS sequence"/>
</dbReference>
<comment type="caution">
    <text evidence="14">The sequence shown here is derived from an EMBL/GenBank/DDBJ whole genome shotgun (WGS) entry which is preliminary data.</text>
</comment>
<evidence type="ECO:0000256" key="9">
    <source>
        <dbReference type="ARBA" id="ARBA00032024"/>
    </source>
</evidence>
<keyword evidence="15" id="KW-1185">Reference proteome</keyword>
<evidence type="ECO:0000259" key="13">
    <source>
        <dbReference type="Pfam" id="PF08546"/>
    </source>
</evidence>
<evidence type="ECO:0000259" key="12">
    <source>
        <dbReference type="Pfam" id="PF02558"/>
    </source>
</evidence>
<feature type="domain" description="Ketopantoate reductase N-terminal" evidence="12">
    <location>
        <begin position="3"/>
        <end position="143"/>
    </location>
</feature>
<evidence type="ECO:0000256" key="4">
    <source>
        <dbReference type="ARBA" id="ARBA00013014"/>
    </source>
</evidence>
<keyword evidence="8 11" id="KW-0560">Oxidoreductase</keyword>
<evidence type="ECO:0000256" key="6">
    <source>
        <dbReference type="ARBA" id="ARBA00022655"/>
    </source>
</evidence>
<dbReference type="PANTHER" id="PTHR43765">
    <property type="entry name" value="2-DEHYDROPANTOATE 2-REDUCTASE-RELATED"/>
    <property type="match status" value="1"/>
</dbReference>
<dbReference type="SUPFAM" id="SSF51735">
    <property type="entry name" value="NAD(P)-binding Rossmann-fold domains"/>
    <property type="match status" value="1"/>
</dbReference>
<dbReference type="Pfam" id="PF08546">
    <property type="entry name" value="ApbA_C"/>
    <property type="match status" value="1"/>
</dbReference>
<accession>A0ABT3DKF8</accession>
<dbReference type="GO" id="GO:0008677">
    <property type="term" value="F:2-dehydropantoate 2-reductase activity"/>
    <property type="evidence" value="ECO:0007669"/>
    <property type="project" value="UniProtKB-EC"/>
</dbReference>
<evidence type="ECO:0000256" key="1">
    <source>
        <dbReference type="ARBA" id="ARBA00002919"/>
    </source>
</evidence>
<dbReference type="InterPro" id="IPR003710">
    <property type="entry name" value="ApbA"/>
</dbReference>
<evidence type="ECO:0000256" key="8">
    <source>
        <dbReference type="ARBA" id="ARBA00023002"/>
    </source>
</evidence>
<dbReference type="NCBIfam" id="NF005093">
    <property type="entry name" value="PRK06522.2-4"/>
    <property type="match status" value="1"/>
</dbReference>
<dbReference type="NCBIfam" id="TIGR00745">
    <property type="entry name" value="apbA_panE"/>
    <property type="match status" value="1"/>
</dbReference>
<dbReference type="SUPFAM" id="SSF48179">
    <property type="entry name" value="6-phosphogluconate dehydrogenase C-terminal domain-like"/>
    <property type="match status" value="1"/>
</dbReference>
<sequence length="292" mass="33355">MEIGVIGAGSLGLLYAYYLSKKHKVTLYTKRQEQADQINNLGIQMVKENSYHTANVCATSETIYKESILIITVKQYHLETIINHLKKLSSRTIVFLQNGMGHVSQLASLLHHRVFVGIAEHGALKVNEHIVHHTGEGFTKLALYQDQVEPIHDLSLLRNEQINHFPIVFLPEWEKMLKEKLIVNATINPLTALLRVKNGELLTNKYYKKLFYELFEEVILILGMEDKDKLWDHVCGICTSTSENESSMLRDIHHQRKTEIDSILGYLILNANGKSIPHVSFLFTAIKGIEVR</sequence>
<evidence type="ECO:0000256" key="10">
    <source>
        <dbReference type="ARBA" id="ARBA00048793"/>
    </source>
</evidence>
<protein>
    <recommendedName>
        <fullName evidence="5 11">2-dehydropantoate 2-reductase</fullName>
        <ecNumber evidence="4 11">1.1.1.169</ecNumber>
    </recommendedName>
    <alternativeName>
        <fullName evidence="9 11">Ketopantoate reductase</fullName>
    </alternativeName>
</protein>
<dbReference type="PANTHER" id="PTHR43765:SF2">
    <property type="entry name" value="2-DEHYDROPANTOATE 2-REDUCTASE"/>
    <property type="match status" value="1"/>
</dbReference>
<evidence type="ECO:0000256" key="2">
    <source>
        <dbReference type="ARBA" id="ARBA00004994"/>
    </source>
</evidence>
<gene>
    <name evidence="14" type="ORF">OIH86_18065</name>
</gene>
<evidence type="ECO:0000256" key="7">
    <source>
        <dbReference type="ARBA" id="ARBA00022857"/>
    </source>
</evidence>
<evidence type="ECO:0000256" key="11">
    <source>
        <dbReference type="RuleBase" id="RU362068"/>
    </source>
</evidence>
<evidence type="ECO:0000256" key="5">
    <source>
        <dbReference type="ARBA" id="ARBA00019465"/>
    </source>
</evidence>
<dbReference type="InterPro" id="IPR008927">
    <property type="entry name" value="6-PGluconate_DH-like_C_sf"/>
</dbReference>
<name>A0ABT3DKF8_9BACI</name>
<dbReference type="RefSeq" id="WP_264143855.1">
    <property type="nucleotide sequence ID" value="NZ_JAOYEY010000047.1"/>
</dbReference>
<dbReference type="InterPro" id="IPR036291">
    <property type="entry name" value="NAD(P)-bd_dom_sf"/>
</dbReference>
<keyword evidence="7 11" id="KW-0521">NADP</keyword>
<dbReference type="InterPro" id="IPR013332">
    <property type="entry name" value="KPR_N"/>
</dbReference>
<dbReference type="Gene3D" id="3.40.50.720">
    <property type="entry name" value="NAD(P)-binding Rossmann-like Domain"/>
    <property type="match status" value="1"/>
</dbReference>
<feature type="domain" description="Ketopantoate reductase C-terminal" evidence="13">
    <location>
        <begin position="175"/>
        <end position="290"/>
    </location>
</feature>
<organism evidence="14 15">
    <name type="scientific">Metabacillus halosaccharovorans</name>
    <dbReference type="NCBI Taxonomy" id="930124"/>
    <lineage>
        <taxon>Bacteria</taxon>
        <taxon>Bacillati</taxon>
        <taxon>Bacillota</taxon>
        <taxon>Bacilli</taxon>
        <taxon>Bacillales</taxon>
        <taxon>Bacillaceae</taxon>
        <taxon>Metabacillus</taxon>
    </lineage>
</organism>
<dbReference type="InterPro" id="IPR050838">
    <property type="entry name" value="Ketopantoate_reductase"/>
</dbReference>
<keyword evidence="6 11" id="KW-0566">Pantothenate biosynthesis</keyword>
<evidence type="ECO:0000313" key="15">
    <source>
        <dbReference type="Proteomes" id="UP001526147"/>
    </source>
</evidence>
<proteinExistence type="inferred from homology"/>
<dbReference type="EMBL" id="JAOYEY010000047">
    <property type="protein sequence ID" value="MCV9887548.1"/>
    <property type="molecule type" value="Genomic_DNA"/>
</dbReference>
<evidence type="ECO:0000313" key="14">
    <source>
        <dbReference type="EMBL" id="MCV9887548.1"/>
    </source>
</evidence>
<dbReference type="InterPro" id="IPR013752">
    <property type="entry name" value="KPA_reductase"/>
</dbReference>
<dbReference type="InterPro" id="IPR013328">
    <property type="entry name" value="6PGD_dom2"/>
</dbReference>